<reference evidence="6 7" key="1">
    <citation type="submission" date="2019-12" db="EMBL/GenBank/DDBJ databases">
        <title>Roseobacter cerasinus sp. nov., isolated from seawater around aquaculture.</title>
        <authorList>
            <person name="Muramatsu S."/>
            <person name="Takabe Y."/>
            <person name="Mori K."/>
            <person name="Takaichi S."/>
            <person name="Hanada S."/>
        </authorList>
    </citation>
    <scope>NUCLEOTIDE SEQUENCE [LARGE SCALE GENOMIC DNA]</scope>
    <source>
        <strain evidence="6 7">AI77</strain>
    </source>
</reference>
<dbReference type="PROSITE" id="PS50977">
    <property type="entry name" value="HTH_TETR_2"/>
    <property type="match status" value="1"/>
</dbReference>
<name>A0A640VUY1_9RHOB</name>
<evidence type="ECO:0000313" key="7">
    <source>
        <dbReference type="Proteomes" id="UP000436522"/>
    </source>
</evidence>
<dbReference type="InterPro" id="IPR050109">
    <property type="entry name" value="HTH-type_TetR-like_transc_reg"/>
</dbReference>
<feature type="DNA-binding region" description="H-T-H motif" evidence="4">
    <location>
        <begin position="33"/>
        <end position="52"/>
    </location>
</feature>
<dbReference type="InterPro" id="IPR041490">
    <property type="entry name" value="KstR2_TetR_C"/>
</dbReference>
<keyword evidence="7" id="KW-1185">Reference proteome</keyword>
<dbReference type="Pfam" id="PF17932">
    <property type="entry name" value="TetR_C_24"/>
    <property type="match status" value="1"/>
</dbReference>
<evidence type="ECO:0000256" key="4">
    <source>
        <dbReference type="PROSITE-ProRule" id="PRU00335"/>
    </source>
</evidence>
<evidence type="ECO:0000259" key="5">
    <source>
        <dbReference type="PROSITE" id="PS50977"/>
    </source>
</evidence>
<keyword evidence="3" id="KW-0804">Transcription</keyword>
<dbReference type="GO" id="GO:0003700">
    <property type="term" value="F:DNA-binding transcription factor activity"/>
    <property type="evidence" value="ECO:0007669"/>
    <property type="project" value="TreeGrafter"/>
</dbReference>
<feature type="domain" description="HTH tetR-type" evidence="5">
    <location>
        <begin position="10"/>
        <end position="70"/>
    </location>
</feature>
<protein>
    <submittedName>
        <fullName evidence="6">TetR family transcriptional regulator</fullName>
    </submittedName>
</protein>
<dbReference type="Gene3D" id="1.10.10.60">
    <property type="entry name" value="Homeodomain-like"/>
    <property type="match status" value="1"/>
</dbReference>
<evidence type="ECO:0000256" key="2">
    <source>
        <dbReference type="ARBA" id="ARBA00023125"/>
    </source>
</evidence>
<accession>A0A640VUY1</accession>
<dbReference type="Proteomes" id="UP000436522">
    <property type="component" value="Unassembled WGS sequence"/>
</dbReference>
<dbReference type="Gene3D" id="1.10.357.10">
    <property type="entry name" value="Tetracycline Repressor, domain 2"/>
    <property type="match status" value="1"/>
</dbReference>
<evidence type="ECO:0000256" key="1">
    <source>
        <dbReference type="ARBA" id="ARBA00023015"/>
    </source>
</evidence>
<sequence>MARTIAKDHDQKRTHILKTAARVFADAGFARASMSQIAAACGISKANIYHYYGSKDALLFDILDTYLSELRDRLCGLEISDAAPEGRLEHFVREALLAYEGMDAEHKIQSEGLPLLSAEQQEVLKTYQREMVRHLSETLHEIAPDAFDGDARRLRSATMSVFGMINWFYMWNPGADTEAREDYARLVATMSVSGVQGLSS</sequence>
<dbReference type="EMBL" id="BLIV01000004">
    <property type="protein sequence ID" value="GFE50705.1"/>
    <property type="molecule type" value="Genomic_DNA"/>
</dbReference>
<dbReference type="PANTHER" id="PTHR30055:SF226">
    <property type="entry name" value="HTH-TYPE TRANSCRIPTIONAL REGULATOR PKSA"/>
    <property type="match status" value="1"/>
</dbReference>
<dbReference type="GO" id="GO:0000976">
    <property type="term" value="F:transcription cis-regulatory region binding"/>
    <property type="evidence" value="ECO:0007669"/>
    <property type="project" value="TreeGrafter"/>
</dbReference>
<proteinExistence type="predicted"/>
<dbReference type="AlphaFoldDB" id="A0A640VUY1"/>
<dbReference type="Pfam" id="PF00440">
    <property type="entry name" value="TetR_N"/>
    <property type="match status" value="1"/>
</dbReference>
<comment type="caution">
    <text evidence="6">The sequence shown here is derived from an EMBL/GenBank/DDBJ whole genome shotgun (WGS) entry which is preliminary data.</text>
</comment>
<dbReference type="InterPro" id="IPR001647">
    <property type="entry name" value="HTH_TetR"/>
</dbReference>
<dbReference type="RefSeq" id="WP_159977712.1">
    <property type="nucleotide sequence ID" value="NZ_BLIV01000004.1"/>
</dbReference>
<dbReference type="PANTHER" id="PTHR30055">
    <property type="entry name" value="HTH-TYPE TRANSCRIPTIONAL REGULATOR RUTR"/>
    <property type="match status" value="1"/>
</dbReference>
<evidence type="ECO:0000256" key="3">
    <source>
        <dbReference type="ARBA" id="ARBA00023163"/>
    </source>
</evidence>
<organism evidence="6 7">
    <name type="scientific">Roseobacter cerasinus</name>
    <dbReference type="NCBI Taxonomy" id="2602289"/>
    <lineage>
        <taxon>Bacteria</taxon>
        <taxon>Pseudomonadati</taxon>
        <taxon>Pseudomonadota</taxon>
        <taxon>Alphaproteobacteria</taxon>
        <taxon>Rhodobacterales</taxon>
        <taxon>Roseobacteraceae</taxon>
        <taxon>Roseobacter</taxon>
    </lineage>
</organism>
<dbReference type="SUPFAM" id="SSF46689">
    <property type="entry name" value="Homeodomain-like"/>
    <property type="match status" value="1"/>
</dbReference>
<gene>
    <name evidence="6" type="ORF">So717_24580</name>
</gene>
<keyword evidence="2 4" id="KW-0238">DNA-binding</keyword>
<dbReference type="PRINTS" id="PR00455">
    <property type="entry name" value="HTHTETR"/>
</dbReference>
<evidence type="ECO:0000313" key="6">
    <source>
        <dbReference type="EMBL" id="GFE50705.1"/>
    </source>
</evidence>
<dbReference type="InterPro" id="IPR009057">
    <property type="entry name" value="Homeodomain-like_sf"/>
</dbReference>
<keyword evidence="1" id="KW-0805">Transcription regulation</keyword>
<dbReference type="FunFam" id="1.10.10.60:FF:000141">
    <property type="entry name" value="TetR family transcriptional regulator"/>
    <property type="match status" value="1"/>
</dbReference>
<dbReference type="OrthoDB" id="9779746at2"/>